<evidence type="ECO:0000313" key="2">
    <source>
        <dbReference type="EMBL" id="KAL2843528.1"/>
    </source>
</evidence>
<dbReference type="InterPro" id="IPR055222">
    <property type="entry name" value="PRISE-like_Rossmann-fold"/>
</dbReference>
<dbReference type="PANTHER" id="PTHR32487">
    <property type="entry name" value="3-OXO-DELTA(4,5)-STEROID 5-BETA-REDUCTASE"/>
    <property type="match status" value="1"/>
</dbReference>
<dbReference type="Proteomes" id="UP001610444">
    <property type="component" value="Unassembled WGS sequence"/>
</dbReference>
<dbReference type="RefSeq" id="XP_070895653.1">
    <property type="nucleotide sequence ID" value="XM_071046500.1"/>
</dbReference>
<dbReference type="CDD" id="cd08948">
    <property type="entry name" value="5beta-POR_like_SDR_a"/>
    <property type="match status" value="1"/>
</dbReference>
<gene>
    <name evidence="2" type="ORF">BJX68DRAFT_270026</name>
</gene>
<name>A0ABR4JU14_9EURO</name>
<dbReference type="SUPFAM" id="SSF51735">
    <property type="entry name" value="NAD(P)-binding Rossmann-fold domains"/>
    <property type="match status" value="1"/>
</dbReference>
<feature type="domain" description="PRISE-like Rossmann-fold" evidence="1">
    <location>
        <begin position="27"/>
        <end position="308"/>
    </location>
</feature>
<dbReference type="EMBL" id="JBFXLR010000045">
    <property type="protein sequence ID" value="KAL2843528.1"/>
    <property type="molecule type" value="Genomic_DNA"/>
</dbReference>
<proteinExistence type="predicted"/>
<dbReference type="Gene3D" id="3.40.50.720">
    <property type="entry name" value="NAD(P)-binding Rossmann-like Domain"/>
    <property type="match status" value="1"/>
</dbReference>
<organism evidence="2 3">
    <name type="scientific">Aspergillus pseudodeflectus</name>
    <dbReference type="NCBI Taxonomy" id="176178"/>
    <lineage>
        <taxon>Eukaryota</taxon>
        <taxon>Fungi</taxon>
        <taxon>Dikarya</taxon>
        <taxon>Ascomycota</taxon>
        <taxon>Pezizomycotina</taxon>
        <taxon>Eurotiomycetes</taxon>
        <taxon>Eurotiomycetidae</taxon>
        <taxon>Eurotiales</taxon>
        <taxon>Aspergillaceae</taxon>
        <taxon>Aspergillus</taxon>
        <taxon>Aspergillus subgen. Nidulantes</taxon>
    </lineage>
</organism>
<accession>A0ABR4JU14</accession>
<sequence length="433" mass="48531">MSQQVIQSKGIYYGLPSFPDDITGLTAVVTGANGISGDHMLRVLCESPVRWTKIYALSRRPPHGEWPSHVEHVPMDFLKPPEELAAIMRERGIKADYVFFYAYIQPAPKDGGDIWSAAEELVNVNTRLLRNFLDAQALSGTLPKTVLLQLGAKYYGVHLGPAAVPQEESDPRVLLEPNFYYSQEDYLTTFAARHQINWVTTRPSWIPGAVPEAAMNLCLPLGIYATVQKHLGKPLEYPADLAAWETQQTLSSAQMNGYLAEWAVLTRAAQNGSLNATDDCAFTWGKFWPKLAAWFDIPWKGPADAVDTDSGEQAAQLHEVETPYSPPPRGFGPPGRLKYKFKLVEWAKRREVQEAWKEIAAKNQLRNAELWDTDRVFGFTDAAISWSYPVHFATTKAKKMGFFGFVDSNESILSVLDEFVTLKMIPSFREEAV</sequence>
<dbReference type="PANTHER" id="PTHR32487:SF29">
    <property type="entry name" value="NAD-DEPENDENT EPIMERASE_DEHYDRATASE DOMAIN-CONTAINING PROTEIN"/>
    <property type="match status" value="1"/>
</dbReference>
<reference evidence="2 3" key="1">
    <citation type="submission" date="2024-07" db="EMBL/GenBank/DDBJ databases">
        <title>Section-level genome sequencing and comparative genomics of Aspergillus sections Usti and Cavernicolus.</title>
        <authorList>
            <consortium name="Lawrence Berkeley National Laboratory"/>
            <person name="Nybo J.L."/>
            <person name="Vesth T.C."/>
            <person name="Theobald S."/>
            <person name="Frisvad J.C."/>
            <person name="Larsen T.O."/>
            <person name="Kjaerboelling I."/>
            <person name="Rothschild-Mancinelli K."/>
            <person name="Lyhne E.K."/>
            <person name="Kogle M.E."/>
            <person name="Barry K."/>
            <person name="Clum A."/>
            <person name="Na H."/>
            <person name="Ledsgaard L."/>
            <person name="Lin J."/>
            <person name="Lipzen A."/>
            <person name="Kuo A."/>
            <person name="Riley R."/>
            <person name="Mondo S."/>
            <person name="LaButti K."/>
            <person name="Haridas S."/>
            <person name="Pangalinan J."/>
            <person name="Salamov A.A."/>
            <person name="Simmons B.A."/>
            <person name="Magnuson J.K."/>
            <person name="Chen J."/>
            <person name="Drula E."/>
            <person name="Henrissat B."/>
            <person name="Wiebenga A."/>
            <person name="Lubbers R.J."/>
            <person name="Gomes A.C."/>
            <person name="Macurrencykelacurrency M.R."/>
            <person name="Stajich J."/>
            <person name="Grigoriev I.V."/>
            <person name="Mortensen U.H."/>
            <person name="De vries R.P."/>
            <person name="Baker S.E."/>
            <person name="Andersen M.R."/>
        </authorList>
    </citation>
    <scope>NUCLEOTIDE SEQUENCE [LARGE SCALE GENOMIC DNA]</scope>
    <source>
        <strain evidence="2 3">CBS 756.74</strain>
    </source>
</reference>
<dbReference type="Pfam" id="PF22917">
    <property type="entry name" value="PRISE"/>
    <property type="match status" value="1"/>
</dbReference>
<protein>
    <recommendedName>
        <fullName evidence="1">PRISE-like Rossmann-fold domain-containing protein</fullName>
    </recommendedName>
</protein>
<dbReference type="InterPro" id="IPR036291">
    <property type="entry name" value="NAD(P)-bd_dom_sf"/>
</dbReference>
<comment type="caution">
    <text evidence="2">The sequence shown here is derived from an EMBL/GenBank/DDBJ whole genome shotgun (WGS) entry which is preliminary data.</text>
</comment>
<dbReference type="GeneID" id="98161664"/>
<keyword evidence="3" id="KW-1185">Reference proteome</keyword>
<evidence type="ECO:0000259" key="1">
    <source>
        <dbReference type="Pfam" id="PF22917"/>
    </source>
</evidence>
<evidence type="ECO:0000313" key="3">
    <source>
        <dbReference type="Proteomes" id="UP001610444"/>
    </source>
</evidence>